<dbReference type="InterPro" id="IPR000719">
    <property type="entry name" value="Prot_kinase_dom"/>
</dbReference>
<evidence type="ECO:0000256" key="5">
    <source>
        <dbReference type="ARBA" id="ARBA00023136"/>
    </source>
</evidence>
<dbReference type="PANTHER" id="PTHR47974:SF9">
    <property type="entry name" value="RECEPTOR-LIKE SERINE_THREONINE-PROTEIN KINASE"/>
    <property type="match status" value="1"/>
</dbReference>
<dbReference type="Proteomes" id="UP000734854">
    <property type="component" value="Unassembled WGS sequence"/>
</dbReference>
<evidence type="ECO:0000256" key="6">
    <source>
        <dbReference type="SAM" id="Phobius"/>
    </source>
</evidence>
<comment type="caution">
    <text evidence="8">The sequence shown here is derived from an EMBL/GenBank/DDBJ whole genome shotgun (WGS) entry which is preliminary data.</text>
</comment>
<dbReference type="InterPro" id="IPR001245">
    <property type="entry name" value="Ser-Thr/Tyr_kinase_cat_dom"/>
</dbReference>
<accession>A0A8J5GBH3</accession>
<proteinExistence type="predicted"/>
<keyword evidence="2 6" id="KW-0812">Transmembrane</keyword>
<dbReference type="AlphaFoldDB" id="A0A8J5GBH3"/>
<reference evidence="8 9" key="1">
    <citation type="submission" date="2020-08" db="EMBL/GenBank/DDBJ databases">
        <title>Plant Genome Project.</title>
        <authorList>
            <person name="Zhang R.-G."/>
        </authorList>
    </citation>
    <scope>NUCLEOTIDE SEQUENCE [LARGE SCALE GENOMIC DNA]</scope>
    <source>
        <tissue evidence="8">Rhizome</tissue>
    </source>
</reference>
<dbReference type="FunFam" id="3.30.200.20:FF:000015">
    <property type="entry name" value="Somatic embryogenesis receptor kinase 1"/>
    <property type="match status" value="1"/>
</dbReference>
<keyword evidence="3" id="KW-0732">Signal</keyword>
<dbReference type="GO" id="GO:0005524">
    <property type="term" value="F:ATP binding"/>
    <property type="evidence" value="ECO:0007669"/>
    <property type="project" value="InterPro"/>
</dbReference>
<dbReference type="GO" id="GO:0004672">
    <property type="term" value="F:protein kinase activity"/>
    <property type="evidence" value="ECO:0007669"/>
    <property type="project" value="InterPro"/>
</dbReference>
<organism evidence="8 9">
    <name type="scientific">Zingiber officinale</name>
    <name type="common">Ginger</name>
    <name type="synonym">Amomum zingiber</name>
    <dbReference type="NCBI Taxonomy" id="94328"/>
    <lineage>
        <taxon>Eukaryota</taxon>
        <taxon>Viridiplantae</taxon>
        <taxon>Streptophyta</taxon>
        <taxon>Embryophyta</taxon>
        <taxon>Tracheophyta</taxon>
        <taxon>Spermatophyta</taxon>
        <taxon>Magnoliopsida</taxon>
        <taxon>Liliopsida</taxon>
        <taxon>Zingiberales</taxon>
        <taxon>Zingiberaceae</taxon>
        <taxon>Zingiber</taxon>
    </lineage>
</organism>
<feature type="domain" description="Protein kinase" evidence="7">
    <location>
        <begin position="195"/>
        <end position="276"/>
    </location>
</feature>
<keyword evidence="5 6" id="KW-0472">Membrane</keyword>
<evidence type="ECO:0000256" key="4">
    <source>
        <dbReference type="ARBA" id="ARBA00022989"/>
    </source>
</evidence>
<name>A0A8J5GBH3_ZINOF</name>
<dbReference type="SUPFAM" id="SSF56112">
    <property type="entry name" value="Protein kinase-like (PK-like)"/>
    <property type="match status" value="1"/>
</dbReference>
<dbReference type="Pfam" id="PF07714">
    <property type="entry name" value="PK_Tyr_Ser-Thr"/>
    <property type="match status" value="1"/>
</dbReference>
<comment type="subcellular location">
    <subcellularLocation>
        <location evidence="1">Membrane</location>
        <topology evidence="1">Single-pass membrane protein</topology>
    </subcellularLocation>
</comment>
<feature type="transmembrane region" description="Helical" evidence="6">
    <location>
        <begin position="136"/>
        <end position="156"/>
    </location>
</feature>
<evidence type="ECO:0000256" key="2">
    <source>
        <dbReference type="ARBA" id="ARBA00022692"/>
    </source>
</evidence>
<dbReference type="PROSITE" id="PS50011">
    <property type="entry name" value="PROTEIN_KINASE_DOM"/>
    <property type="match status" value="1"/>
</dbReference>
<dbReference type="PANTHER" id="PTHR47974">
    <property type="entry name" value="OS07G0415500 PROTEIN"/>
    <property type="match status" value="1"/>
</dbReference>
<evidence type="ECO:0000256" key="1">
    <source>
        <dbReference type="ARBA" id="ARBA00004167"/>
    </source>
</evidence>
<dbReference type="EMBL" id="JACMSC010000011">
    <property type="protein sequence ID" value="KAG6499603.1"/>
    <property type="molecule type" value="Genomic_DNA"/>
</dbReference>
<sequence length="276" mass="31110">MISLCHPVTARQEGVVPPLVLLHNSVLSYSKIARRILPTVPSRRRVRLIRNSNSMFFSTYSYGRCGYWQPRIPVRLVQLKVCKEISVIGNALICPTGNEKECYGAIPIPMSFNINNDSPGDQSIQNPKRHTIICPVAYGLACICFISLALGLLIWCHKRRSQQVFFDANDQHKVICLGNLKRFQFRELQIATNGFSSKNSLCKGGFGNVYKGKLQGRTLVAVKRLDGGNVASREIQFKAEVEMISLAIHRHILRLCGFCMTTTEKLLDVFYFPFPS</sequence>
<dbReference type="GO" id="GO:0016020">
    <property type="term" value="C:membrane"/>
    <property type="evidence" value="ECO:0007669"/>
    <property type="project" value="UniProtKB-SubCell"/>
</dbReference>
<evidence type="ECO:0000313" key="8">
    <source>
        <dbReference type="EMBL" id="KAG6499603.1"/>
    </source>
</evidence>
<evidence type="ECO:0000259" key="7">
    <source>
        <dbReference type="PROSITE" id="PS50011"/>
    </source>
</evidence>
<keyword evidence="9" id="KW-1185">Reference proteome</keyword>
<protein>
    <recommendedName>
        <fullName evidence="7">Protein kinase domain-containing protein</fullName>
    </recommendedName>
</protein>
<dbReference type="InterPro" id="IPR011009">
    <property type="entry name" value="Kinase-like_dom_sf"/>
</dbReference>
<dbReference type="Gene3D" id="3.30.200.20">
    <property type="entry name" value="Phosphorylase Kinase, domain 1"/>
    <property type="match status" value="1"/>
</dbReference>
<evidence type="ECO:0000313" key="9">
    <source>
        <dbReference type="Proteomes" id="UP000734854"/>
    </source>
</evidence>
<keyword evidence="4 6" id="KW-1133">Transmembrane helix</keyword>
<evidence type="ECO:0000256" key="3">
    <source>
        <dbReference type="ARBA" id="ARBA00022729"/>
    </source>
</evidence>
<gene>
    <name evidence="8" type="ORF">ZIOFF_039393</name>
</gene>